<gene>
    <name evidence="2" type="ORF">LTRI10_LOCUS37373</name>
</gene>
<proteinExistence type="predicted"/>
<evidence type="ECO:0000313" key="2">
    <source>
        <dbReference type="EMBL" id="CAL1397043.1"/>
    </source>
</evidence>
<dbReference type="InterPro" id="IPR028322">
    <property type="entry name" value="PNRC-like_rgn"/>
</dbReference>
<evidence type="ECO:0000256" key="1">
    <source>
        <dbReference type="SAM" id="MobiDB-lite"/>
    </source>
</evidence>
<reference evidence="2 3" key="1">
    <citation type="submission" date="2024-04" db="EMBL/GenBank/DDBJ databases">
        <authorList>
            <person name="Fracassetti M."/>
        </authorList>
    </citation>
    <scope>NUCLEOTIDE SEQUENCE [LARGE SCALE GENOMIC DNA]</scope>
</reference>
<dbReference type="EMBL" id="OZ034819">
    <property type="protein sequence ID" value="CAL1397043.1"/>
    <property type="molecule type" value="Genomic_DNA"/>
</dbReference>
<organism evidence="2 3">
    <name type="scientific">Linum trigynum</name>
    <dbReference type="NCBI Taxonomy" id="586398"/>
    <lineage>
        <taxon>Eukaryota</taxon>
        <taxon>Viridiplantae</taxon>
        <taxon>Streptophyta</taxon>
        <taxon>Embryophyta</taxon>
        <taxon>Tracheophyta</taxon>
        <taxon>Spermatophyta</taxon>
        <taxon>Magnoliopsida</taxon>
        <taxon>eudicotyledons</taxon>
        <taxon>Gunneridae</taxon>
        <taxon>Pentapetalae</taxon>
        <taxon>rosids</taxon>
        <taxon>fabids</taxon>
        <taxon>Malpighiales</taxon>
        <taxon>Linaceae</taxon>
        <taxon>Linum</taxon>
    </lineage>
</organism>
<feature type="compositionally biased region" description="Low complexity" evidence="1">
    <location>
        <begin position="33"/>
        <end position="59"/>
    </location>
</feature>
<dbReference type="AlphaFoldDB" id="A0AAV2FH78"/>
<dbReference type="GO" id="GO:0016071">
    <property type="term" value="P:mRNA metabolic process"/>
    <property type="evidence" value="ECO:0007669"/>
    <property type="project" value="UniProtKB-ARBA"/>
</dbReference>
<name>A0AAV2FH78_9ROSI</name>
<dbReference type="Proteomes" id="UP001497516">
    <property type="component" value="Chromosome 6"/>
</dbReference>
<accession>A0AAV2FH78</accession>
<dbReference type="Pfam" id="PF15365">
    <property type="entry name" value="PNRC"/>
    <property type="match status" value="1"/>
</dbReference>
<feature type="region of interest" description="Disordered" evidence="1">
    <location>
        <begin position="138"/>
        <end position="158"/>
    </location>
</feature>
<dbReference type="PANTHER" id="PTHR33670:SF1">
    <property type="entry name" value="OS09G0416300 PROTEIN"/>
    <property type="match status" value="1"/>
</dbReference>
<feature type="compositionally biased region" description="Basic residues" evidence="1">
    <location>
        <begin position="103"/>
        <end position="117"/>
    </location>
</feature>
<feature type="region of interest" description="Disordered" evidence="1">
    <location>
        <begin position="27"/>
        <end position="121"/>
    </location>
</feature>
<sequence length="230" mass="25107">MATEILRPQDCLTQRIRVPPCRRRNFHYHGHANNGNGSVNNHSSNSSSNSSSSGIPSSNPRFNRKPAAAGQKSVDHQRKRHQPEPSISKRSTSADDLRIPSSKNHHHQSRGHNHSHSHSLVMDKVTILRRGELLDSRTVAGGGEPSSSVVANGTERIGPCPEAVPRQIRITDARPPPPPLATRKCDVYAGSAFAMSPAPSALPLPSFSKKQVSVDDSATRDLRRLLRLDL</sequence>
<evidence type="ECO:0000313" key="3">
    <source>
        <dbReference type="Proteomes" id="UP001497516"/>
    </source>
</evidence>
<keyword evidence="3" id="KW-1185">Reference proteome</keyword>
<protein>
    <submittedName>
        <fullName evidence="2">Uncharacterized protein</fullName>
    </submittedName>
</protein>
<dbReference type="PANTHER" id="PTHR33670">
    <property type="entry name" value="SPLICING FACTOR, PROLINE- AND GLUTAMINE-RICH-LIKE"/>
    <property type="match status" value="1"/>
</dbReference>